<organism evidence="1 2">
    <name type="scientific">Campylobacter concisus UNSW3</name>
    <dbReference type="NCBI Taxonomy" id="1242966"/>
    <lineage>
        <taxon>Bacteria</taxon>
        <taxon>Pseudomonadati</taxon>
        <taxon>Campylobacterota</taxon>
        <taxon>Epsilonproteobacteria</taxon>
        <taxon>Campylobacterales</taxon>
        <taxon>Campylobacteraceae</taxon>
        <taxon>Campylobacter</taxon>
    </lineage>
</organism>
<dbReference type="PATRIC" id="fig|1242966.3.peg.1466"/>
<evidence type="ECO:0000313" key="2">
    <source>
        <dbReference type="Proteomes" id="UP000016636"/>
    </source>
</evidence>
<dbReference type="AlphaFoldDB" id="U2EDI8"/>
<protein>
    <submittedName>
        <fullName evidence="1">Uncharacterized protein</fullName>
    </submittedName>
</protein>
<accession>U2EDI8</accession>
<comment type="caution">
    <text evidence="1">The sequence shown here is derived from an EMBL/GenBank/DDBJ whole genome shotgun (WGS) entry which is preliminary data.</text>
</comment>
<dbReference type="EMBL" id="ANNE01000016">
    <property type="protein sequence ID" value="ERJ21746.1"/>
    <property type="molecule type" value="Genomic_DNA"/>
</dbReference>
<proteinExistence type="predicted"/>
<sequence>MAKAKLQISLFYLKSFKKISYFLSKKCHTNLKFIVLTLFYLKICDILKFKIS</sequence>
<name>U2EDI8_9BACT</name>
<evidence type="ECO:0000313" key="1">
    <source>
        <dbReference type="EMBL" id="ERJ21746.1"/>
    </source>
</evidence>
<gene>
    <name evidence="1" type="ORF">UNSW3_104</name>
</gene>
<reference evidence="1 2" key="1">
    <citation type="journal article" date="2013" name="BMC Genomics">
        <title>Comparative genomics of Campylobacter concisus isolates reveals genetic diversity and provides insights into disease association.</title>
        <authorList>
            <person name="Deshpande N.P."/>
            <person name="Kaakoush N.O."/>
            <person name="Wilkins M.R."/>
            <person name="Mitchell H.M."/>
        </authorList>
    </citation>
    <scope>NUCLEOTIDE SEQUENCE [LARGE SCALE GENOMIC DNA]</scope>
    <source>
        <strain evidence="1 2">UNSW3</strain>
    </source>
</reference>
<dbReference type="Proteomes" id="UP000016636">
    <property type="component" value="Unassembled WGS sequence"/>
</dbReference>